<dbReference type="Pfam" id="PF04860">
    <property type="entry name" value="Phage_portal"/>
    <property type="match status" value="1"/>
</dbReference>
<comment type="caution">
    <text evidence="2">The sequence shown here is derived from an EMBL/GenBank/DDBJ whole genome shotgun (WGS) entry which is preliminary data.</text>
</comment>
<organism evidence="2 3">
    <name type="scientific">Neorhizobium phenanthreniclasticum</name>
    <dbReference type="NCBI Taxonomy" id="3157917"/>
    <lineage>
        <taxon>Bacteria</taxon>
        <taxon>Pseudomonadati</taxon>
        <taxon>Pseudomonadota</taxon>
        <taxon>Alphaproteobacteria</taxon>
        <taxon>Hyphomicrobiales</taxon>
        <taxon>Rhizobiaceae</taxon>
        <taxon>Rhizobium/Agrobacterium group</taxon>
        <taxon>Neorhizobium</taxon>
    </lineage>
</organism>
<dbReference type="InterPro" id="IPR006944">
    <property type="entry name" value="Phage/GTA_portal"/>
</dbReference>
<feature type="region of interest" description="Disordered" evidence="1">
    <location>
        <begin position="361"/>
        <end position="412"/>
    </location>
</feature>
<gene>
    <name evidence="2" type="ORF">ABK249_11975</name>
</gene>
<sequence>MKLWPFRTEKKALTDEQILEMLGGGVPTSTGIAVSSETALRVPAVAAAVRTISEAAASLRVKVVEIGEDGAEKDVPGHPVADLLKNEANDWTSGFELIRALMVDALTRDQGGLAQVTRRSSDEQVLEIIRPRPGYINVDYPDDSLQPRYRINGVVQSAENIVHLRSTFDKCPVTLCREAIGVAIVMERHAARLFSRGARPGGAVEMPKGIGEEAVKKIIAGWNATFGGSDNAGKTAFLYDGATFKQMTLSSVDAQFQQLRIFQLQEIARSFNIPAILLGELSRATWSNSAEMQRLFLMLCLEPWLKALESALRRALFTKEGRKKFAVRFERDDFSKVDLQVLANAISSLVSSRVINPNTGRDWLDLPPYDGGEEYANPNTGSSQPGDIPKSGDTPPKPNDQHDPEKEPHDDA</sequence>
<evidence type="ECO:0000313" key="3">
    <source>
        <dbReference type="Proteomes" id="UP001496627"/>
    </source>
</evidence>
<dbReference type="Gene3D" id="3.40.140.120">
    <property type="match status" value="1"/>
</dbReference>
<keyword evidence="3" id="KW-1185">Reference proteome</keyword>
<dbReference type="NCBIfam" id="TIGR01537">
    <property type="entry name" value="portal_HK97"/>
    <property type="match status" value="1"/>
</dbReference>
<dbReference type="Proteomes" id="UP001496627">
    <property type="component" value="Unassembled WGS sequence"/>
</dbReference>
<dbReference type="EMBL" id="JBEAAL010000007">
    <property type="protein sequence ID" value="MEQ1405652.1"/>
    <property type="molecule type" value="Genomic_DNA"/>
</dbReference>
<dbReference type="RefSeq" id="WP_348862964.1">
    <property type="nucleotide sequence ID" value="NZ_JBEAAL010000007.1"/>
</dbReference>
<dbReference type="InterPro" id="IPR006427">
    <property type="entry name" value="Portal_HK97"/>
</dbReference>
<accession>A0ABV0M1B9</accession>
<proteinExistence type="predicted"/>
<feature type="compositionally biased region" description="Basic and acidic residues" evidence="1">
    <location>
        <begin position="399"/>
        <end position="412"/>
    </location>
</feature>
<reference evidence="2 3" key="1">
    <citation type="submission" date="2024-05" db="EMBL/GenBank/DDBJ databases">
        <title>Neorhizobium sp. Rsf11, a plant growth promoting and heavy metal resistant PAH-degrader.</title>
        <authorList>
            <person name="Golubev S.N."/>
            <person name="Muratova A.Y."/>
            <person name="Markelova M.I."/>
        </authorList>
    </citation>
    <scope>NUCLEOTIDE SEQUENCE [LARGE SCALE GENOMIC DNA]</scope>
    <source>
        <strain evidence="2 3">Rsf11</strain>
    </source>
</reference>
<dbReference type="Gene3D" id="3.30.1120.70">
    <property type="match status" value="1"/>
</dbReference>
<evidence type="ECO:0000256" key="1">
    <source>
        <dbReference type="SAM" id="MobiDB-lite"/>
    </source>
</evidence>
<name>A0ABV0M1B9_9HYPH</name>
<evidence type="ECO:0000313" key="2">
    <source>
        <dbReference type="EMBL" id="MEQ1405652.1"/>
    </source>
</evidence>
<dbReference type="Gene3D" id="1.20.1270.210">
    <property type="match status" value="1"/>
</dbReference>
<protein>
    <submittedName>
        <fullName evidence="2">Phage portal protein</fullName>
    </submittedName>
</protein>